<accession>A0ABS3AVM0</accession>
<comment type="caution">
    <text evidence="9">The sequence shown here is derived from an EMBL/GenBank/DDBJ whole genome shotgun (WGS) entry which is preliminary data.</text>
</comment>
<keyword evidence="5" id="KW-0342">GTP-binding</keyword>
<name>A0ABS3AVM0_9FIRM</name>
<comment type="similarity">
    <text evidence="8">Belongs to the RtcB family.</text>
</comment>
<proteinExistence type="inferred from homology"/>
<comment type="subunit">
    <text evidence="8">Monomer.</text>
</comment>
<keyword evidence="6 8" id="KW-0464">Manganese</keyword>
<dbReference type="Gene3D" id="3.90.1860.10">
    <property type="entry name" value="tRNA-splicing ligase RtcB"/>
    <property type="match status" value="1"/>
</dbReference>
<keyword evidence="10" id="KW-1185">Reference proteome</keyword>
<evidence type="ECO:0000256" key="3">
    <source>
        <dbReference type="ARBA" id="ARBA00022741"/>
    </source>
</evidence>
<dbReference type="EC" id="6.5.1.-" evidence="8"/>
<evidence type="ECO:0000256" key="8">
    <source>
        <dbReference type="RuleBase" id="RU371113"/>
    </source>
</evidence>
<keyword evidence="1 8" id="KW-0436">Ligase</keyword>
<sequence length="485" mass="53440">MNRSISRNAIKKISDYLYEIPASFREDMKVPARIFVSEKMLEKALSDNSLWQLVNVATLPGIQKYALAMADIHQGYGFPIGGIAAVDIANEGAISPGGIGYDINCGIRLLASNNFFEEVKPKIKDVAFSIFNAVPSGTGKGGAISLKTKELEKVLQKGARYLLEKGYGIKSDIEFCEEKGAFENVDFTQVSSKAKKRGQEQIGTLGSGNHFLEIQIVDEIFDEKAAAILGLEKNQVTIMIHCGSRGLGHQVCTDYVHEILSKQDEWGYNLVDRQLACAPFNSIEGQNYLQAMKAAANFAWANRHMITHRVREVWQSVFGPDCKISTVYDVSHNIGKCEFYEIDGKRKELFVHRKGATRAFGPNHKDIPLEYRPIGQPVLIPGDMGTASYVLLGTQKSIDESFGSICHGAGRAMSRTKAKKQTKGFLLRQELEEKGITVCCNSDRGLAEEAPIAYKNIDEVINVVTGAKLAKKVARLKPIAVIKGD</sequence>
<evidence type="ECO:0000256" key="7">
    <source>
        <dbReference type="ARBA" id="ARBA00047746"/>
    </source>
</evidence>
<dbReference type="InterPro" id="IPR001233">
    <property type="entry name" value="RtcB"/>
</dbReference>
<gene>
    <name evidence="8" type="primary">rtcB</name>
    <name evidence="9" type="ORF">JYT19_00660</name>
</gene>
<evidence type="ECO:0000256" key="1">
    <source>
        <dbReference type="ARBA" id="ARBA00022598"/>
    </source>
</evidence>
<evidence type="ECO:0000313" key="9">
    <source>
        <dbReference type="EMBL" id="MBN4077401.1"/>
    </source>
</evidence>
<dbReference type="SUPFAM" id="SSF103365">
    <property type="entry name" value="Hypothetical protein PH1602"/>
    <property type="match status" value="1"/>
</dbReference>
<evidence type="ECO:0000256" key="6">
    <source>
        <dbReference type="ARBA" id="ARBA00023211"/>
    </source>
</evidence>
<reference evidence="9" key="1">
    <citation type="submission" date="2021-02" db="EMBL/GenBank/DDBJ databases">
        <title>Activity-based single-cell genomes from oceanic crustal fluid captures similar information to metagenomic and metatranscriptomic surveys with orders of magnitude less sampling.</title>
        <authorList>
            <person name="D'Angelo T.S."/>
            <person name="Orcutt B.N."/>
        </authorList>
    </citation>
    <scope>NUCLEOTIDE SEQUENCE [LARGE SCALE GENOMIC DNA]</scope>
    <source>
        <strain evidence="9">AH-315-E05</strain>
    </source>
</reference>
<comment type="cofactor">
    <cofactor evidence="8">
        <name>Mn(2+)</name>
        <dbReference type="ChEBI" id="CHEBI:29035"/>
    </cofactor>
    <text evidence="8">Binds 2 manganese ions per subunit.</text>
</comment>
<dbReference type="PANTHER" id="PTHR11118">
    <property type="entry name" value="RNA-SPLICING LIGASE RTCB HOMOLOG"/>
    <property type="match status" value="1"/>
</dbReference>
<keyword evidence="2 8" id="KW-0479">Metal-binding</keyword>
<dbReference type="Proteomes" id="UP000765003">
    <property type="component" value="Unassembled WGS sequence"/>
</dbReference>
<comment type="catalytic activity">
    <reaction evidence="7">
        <text>a 3'-end 3'-phospho-ribonucleotide-RNA + a 5'-end dephospho-ribonucleoside-RNA + GTP = a ribonucleotidyl-ribonucleotide-RNA + GMP + diphosphate</text>
        <dbReference type="Rhea" id="RHEA:68076"/>
        <dbReference type="Rhea" id="RHEA-COMP:10463"/>
        <dbReference type="Rhea" id="RHEA-COMP:13936"/>
        <dbReference type="Rhea" id="RHEA-COMP:17355"/>
        <dbReference type="ChEBI" id="CHEBI:33019"/>
        <dbReference type="ChEBI" id="CHEBI:37565"/>
        <dbReference type="ChEBI" id="CHEBI:58115"/>
        <dbReference type="ChEBI" id="CHEBI:83062"/>
        <dbReference type="ChEBI" id="CHEBI:138284"/>
        <dbReference type="ChEBI" id="CHEBI:173118"/>
        <dbReference type="EC" id="6.5.1.8"/>
    </reaction>
</comment>
<dbReference type="InterPro" id="IPR036025">
    <property type="entry name" value="RtcB-like_sf"/>
</dbReference>
<protein>
    <recommendedName>
        <fullName evidence="8">tRNA-splicing ligase RtcB</fullName>
        <ecNumber evidence="8">6.5.1.-</ecNumber>
    </recommendedName>
</protein>
<organism evidence="9 10">
    <name type="scientific">Sulfobacillus acidophilus</name>
    <dbReference type="NCBI Taxonomy" id="53633"/>
    <lineage>
        <taxon>Bacteria</taxon>
        <taxon>Bacillati</taxon>
        <taxon>Bacillota</taxon>
        <taxon>Clostridia</taxon>
        <taxon>Eubacteriales</taxon>
        <taxon>Clostridiales Family XVII. Incertae Sedis</taxon>
        <taxon>Sulfobacillus</taxon>
    </lineage>
</organism>
<keyword evidence="4" id="KW-0692">RNA repair</keyword>
<dbReference type="Pfam" id="PF01139">
    <property type="entry name" value="RtcB"/>
    <property type="match status" value="1"/>
</dbReference>
<evidence type="ECO:0000256" key="5">
    <source>
        <dbReference type="ARBA" id="ARBA00023134"/>
    </source>
</evidence>
<dbReference type="EMBL" id="JAFITA010000006">
    <property type="protein sequence ID" value="MBN4077401.1"/>
    <property type="molecule type" value="Genomic_DNA"/>
</dbReference>
<evidence type="ECO:0000313" key="10">
    <source>
        <dbReference type="Proteomes" id="UP000765003"/>
    </source>
</evidence>
<evidence type="ECO:0000256" key="2">
    <source>
        <dbReference type="ARBA" id="ARBA00022723"/>
    </source>
</evidence>
<evidence type="ECO:0000256" key="4">
    <source>
        <dbReference type="ARBA" id="ARBA00022800"/>
    </source>
</evidence>
<dbReference type="PANTHER" id="PTHR11118:SF1">
    <property type="entry name" value="RNA-SPLICING LIGASE RTCB HOMOLOG"/>
    <property type="match status" value="1"/>
</dbReference>
<keyword evidence="3" id="KW-0547">Nucleotide-binding</keyword>